<comment type="caution">
    <text evidence="3">The sequence shown here is derived from an EMBL/GenBank/DDBJ whole genome shotgun (WGS) entry which is preliminary data.</text>
</comment>
<dbReference type="InterPro" id="IPR051413">
    <property type="entry name" value="K/Na_HCN_channel"/>
</dbReference>
<accession>A0A8S1WQL9</accession>
<keyword evidence="1" id="KW-0812">Transmembrane</keyword>
<dbReference type="EMBL" id="CAJJDO010000101">
    <property type="protein sequence ID" value="CAD8192308.1"/>
    <property type="molecule type" value="Genomic_DNA"/>
</dbReference>
<feature type="transmembrane region" description="Helical" evidence="1">
    <location>
        <begin position="142"/>
        <end position="162"/>
    </location>
</feature>
<dbReference type="SMART" id="SM00100">
    <property type="entry name" value="cNMP"/>
    <property type="match status" value="1"/>
</dbReference>
<feature type="transmembrane region" description="Helical" evidence="1">
    <location>
        <begin position="359"/>
        <end position="380"/>
    </location>
</feature>
<dbReference type="GO" id="GO:0035725">
    <property type="term" value="P:sodium ion transmembrane transport"/>
    <property type="evidence" value="ECO:0007669"/>
    <property type="project" value="TreeGrafter"/>
</dbReference>
<dbReference type="Proteomes" id="UP000689195">
    <property type="component" value="Unassembled WGS sequence"/>
</dbReference>
<evidence type="ECO:0000313" key="3">
    <source>
        <dbReference type="EMBL" id="CAD8192308.1"/>
    </source>
</evidence>
<dbReference type="AlphaFoldDB" id="A0A8S1WQL9"/>
<dbReference type="GO" id="GO:0003254">
    <property type="term" value="P:regulation of membrane depolarization"/>
    <property type="evidence" value="ECO:0007669"/>
    <property type="project" value="TreeGrafter"/>
</dbReference>
<gene>
    <name evidence="3" type="ORF">PPENT_87.1.T1010080</name>
</gene>
<evidence type="ECO:0000313" key="4">
    <source>
        <dbReference type="Proteomes" id="UP000689195"/>
    </source>
</evidence>
<dbReference type="PANTHER" id="PTHR45689:SF5">
    <property type="entry name" value="I[[H]] CHANNEL, ISOFORM E"/>
    <property type="match status" value="1"/>
</dbReference>
<sequence length="842" mass="99386">MINIQEQDYSRDLQFNNDNEAFRPFRHSPITNQLDIDQHDKSEILDISVSFKDFSQQQVKEEKKKQDKKTTQKLFGLLQVDKLVQVFKEKIMRKAYVYNNQSRKVTEKFLIEKYLLKKPAMLGEYLHTKKCQLPVFDQSSMLITFWEFIRTLSLISILWIYPFVWSFEMGGEDSFQFIILYTLIYFSLDILLRLNTQIAIQGNIINDRFSILKQYFKDDLLLDFLLIFSVIILSTSIPDSKDYDDIVTATIFLCLCCLVSYTKLSEQIGKLQQQTHINQINREYVNLITLLFSISLFAHLLACIWHFVGSHSAQSLNTSWLIEKGIDQESILIKYCYSYYWATVTMITVGYGDITPQNYIETIICIILMFMACGVFAFSINKIGSILSTINDQKSQFIFNLHAISKYMKQHNIPLQLQDRVRSYLQYMQNESLNQNNELIAQIKNQLSVELKNELMYMVFKHIIQNCKFLLNNFSEQTLKEIAKKIKPYKYCPDEIIYSQDSFQDISLYFIDYGQIKLVEMKSQTQLTILNPGQQFGEIEFFTQQSRKFTAISVGFTKIYKINRLDFINSLDKQDSEKFHQIKDRQLQNISVEGINCSACNSQNHQIFDCSYLFYKPDIEKLILKYNRSKNIHRKRIVRAQHKTNSLKDIKDIQNQQRLYYTNHFLEDKNGTYVSVEQDGTHRQSITQEHIQSLDSPSQENCMNLNQQQDSLILPSQVKIQPSKQYDNTKTTVQQTLQTFQIQTSIKDIQLRSNKYVRDKSQKSPTHFQQNHGTLNSSSNSQLYFDKIYEFQYYFPNFNSTEVLLDYNKFKKHIKRNSRKQRCNDFKYSLIQTSAQKKMLMN</sequence>
<evidence type="ECO:0000256" key="1">
    <source>
        <dbReference type="SAM" id="Phobius"/>
    </source>
</evidence>
<dbReference type="InterPro" id="IPR013099">
    <property type="entry name" value="K_chnl_dom"/>
</dbReference>
<dbReference type="Pfam" id="PF00027">
    <property type="entry name" value="cNMP_binding"/>
    <property type="match status" value="1"/>
</dbReference>
<name>A0A8S1WQL9_9CILI</name>
<feature type="transmembrane region" description="Helical" evidence="1">
    <location>
        <begin position="215"/>
        <end position="234"/>
    </location>
</feature>
<proteinExistence type="predicted"/>
<reference evidence="3" key="1">
    <citation type="submission" date="2021-01" db="EMBL/GenBank/DDBJ databases">
        <authorList>
            <consortium name="Genoscope - CEA"/>
            <person name="William W."/>
        </authorList>
    </citation>
    <scope>NUCLEOTIDE SEQUENCE</scope>
</reference>
<evidence type="ECO:0000259" key="2">
    <source>
        <dbReference type="PROSITE" id="PS50042"/>
    </source>
</evidence>
<dbReference type="OrthoDB" id="421226at2759"/>
<feature type="transmembrane region" description="Helical" evidence="1">
    <location>
        <begin position="284"/>
        <end position="308"/>
    </location>
</feature>
<keyword evidence="1" id="KW-0472">Membrane</keyword>
<feature type="transmembrane region" description="Helical" evidence="1">
    <location>
        <begin position="246"/>
        <end position="264"/>
    </location>
</feature>
<keyword evidence="4" id="KW-1185">Reference proteome</keyword>
<dbReference type="PANTHER" id="PTHR45689">
    <property type="entry name" value="I[[H]] CHANNEL, ISOFORM E"/>
    <property type="match status" value="1"/>
</dbReference>
<dbReference type="PROSITE" id="PS50042">
    <property type="entry name" value="CNMP_BINDING_3"/>
    <property type="match status" value="1"/>
</dbReference>
<dbReference type="InterPro" id="IPR000595">
    <property type="entry name" value="cNMP-bd_dom"/>
</dbReference>
<keyword evidence="1" id="KW-1133">Transmembrane helix</keyword>
<feature type="transmembrane region" description="Helical" evidence="1">
    <location>
        <begin position="174"/>
        <end position="194"/>
    </location>
</feature>
<organism evidence="3 4">
    <name type="scientific">Paramecium pentaurelia</name>
    <dbReference type="NCBI Taxonomy" id="43138"/>
    <lineage>
        <taxon>Eukaryota</taxon>
        <taxon>Sar</taxon>
        <taxon>Alveolata</taxon>
        <taxon>Ciliophora</taxon>
        <taxon>Intramacronucleata</taxon>
        <taxon>Oligohymenophorea</taxon>
        <taxon>Peniculida</taxon>
        <taxon>Parameciidae</taxon>
        <taxon>Paramecium</taxon>
    </lineage>
</organism>
<dbReference type="Pfam" id="PF07885">
    <property type="entry name" value="Ion_trans_2"/>
    <property type="match status" value="1"/>
</dbReference>
<dbReference type="GO" id="GO:0098855">
    <property type="term" value="C:HCN channel complex"/>
    <property type="evidence" value="ECO:0007669"/>
    <property type="project" value="TreeGrafter"/>
</dbReference>
<protein>
    <recommendedName>
        <fullName evidence="2">Cyclic nucleotide-binding domain-containing protein</fullName>
    </recommendedName>
</protein>
<dbReference type="CDD" id="cd00038">
    <property type="entry name" value="CAP_ED"/>
    <property type="match status" value="1"/>
</dbReference>
<feature type="domain" description="Cyclic nucleotide-binding" evidence="2">
    <location>
        <begin position="470"/>
        <end position="567"/>
    </location>
</feature>
<dbReference type="GO" id="GO:0005249">
    <property type="term" value="F:voltage-gated potassium channel activity"/>
    <property type="evidence" value="ECO:0007669"/>
    <property type="project" value="TreeGrafter"/>
</dbReference>